<sequence length="132" mass="15348">MFTPTETYTVTHTCIHTLGTHLHQYIHTHTDMHKHSHTYVHKHNHMHLHLYAHTPTNLVRQIRTRKLPLECLRLLLFGHPSQRYPGWRESNDPTYEAPTMTTQKLKHWLIGLGLGFQDPGGPLSPVGNKQLI</sequence>
<protein>
    <submittedName>
        <fullName evidence="1">Uncharacterized protein</fullName>
    </submittedName>
</protein>
<comment type="caution">
    <text evidence="1">The sequence shown here is derived from an EMBL/GenBank/DDBJ whole genome shotgun (WGS) entry which is preliminary data.</text>
</comment>
<organism evidence="1 2">
    <name type="scientific">Phyllostomus discolor</name>
    <name type="common">pale spear-nosed bat</name>
    <dbReference type="NCBI Taxonomy" id="89673"/>
    <lineage>
        <taxon>Eukaryota</taxon>
        <taxon>Metazoa</taxon>
        <taxon>Chordata</taxon>
        <taxon>Craniata</taxon>
        <taxon>Vertebrata</taxon>
        <taxon>Euteleostomi</taxon>
        <taxon>Mammalia</taxon>
        <taxon>Eutheria</taxon>
        <taxon>Laurasiatheria</taxon>
        <taxon>Chiroptera</taxon>
        <taxon>Yangochiroptera</taxon>
        <taxon>Phyllostomidae</taxon>
        <taxon>Phyllostominae</taxon>
        <taxon>Phyllostomus</taxon>
    </lineage>
</organism>
<dbReference type="AlphaFoldDB" id="A0A833ZB63"/>
<proteinExistence type="predicted"/>
<dbReference type="Proteomes" id="UP000664940">
    <property type="component" value="Unassembled WGS sequence"/>
</dbReference>
<evidence type="ECO:0000313" key="1">
    <source>
        <dbReference type="EMBL" id="KAF6090855.1"/>
    </source>
</evidence>
<accession>A0A833ZB63</accession>
<dbReference type="EMBL" id="JABVXQ010000009">
    <property type="protein sequence ID" value="KAF6090855.1"/>
    <property type="molecule type" value="Genomic_DNA"/>
</dbReference>
<name>A0A833ZB63_9CHIR</name>
<evidence type="ECO:0000313" key="2">
    <source>
        <dbReference type="Proteomes" id="UP000664940"/>
    </source>
</evidence>
<gene>
    <name evidence="1" type="ORF">HJG60_012232</name>
</gene>
<reference evidence="1 2" key="1">
    <citation type="journal article" date="2020" name="Nature">
        <title>Six reference-quality genomes reveal evolution of bat adaptations.</title>
        <authorList>
            <person name="Jebb D."/>
            <person name="Huang Z."/>
            <person name="Pippel M."/>
            <person name="Hughes G.M."/>
            <person name="Lavrichenko K."/>
            <person name="Devanna P."/>
            <person name="Winkler S."/>
            <person name="Jermiin L.S."/>
            <person name="Skirmuntt E.C."/>
            <person name="Katzourakis A."/>
            <person name="Burkitt-Gray L."/>
            <person name="Ray D.A."/>
            <person name="Sullivan K.A.M."/>
            <person name="Roscito J.G."/>
            <person name="Kirilenko B.M."/>
            <person name="Davalos L.M."/>
            <person name="Corthals A.P."/>
            <person name="Power M.L."/>
            <person name="Jones G."/>
            <person name="Ransome R.D."/>
            <person name="Dechmann D.K.N."/>
            <person name="Locatelli A.G."/>
            <person name="Puechmaille S.J."/>
            <person name="Fedrigo O."/>
            <person name="Jarvis E.D."/>
            <person name="Hiller M."/>
            <person name="Vernes S.C."/>
            <person name="Myers E.W."/>
            <person name="Teeling E.C."/>
        </authorList>
    </citation>
    <scope>NUCLEOTIDE SEQUENCE [LARGE SCALE GENOMIC DNA]</scope>
    <source>
        <strain evidence="1">Bat1K_MPI-CBG_1</strain>
    </source>
</reference>